<accession>A0ABT2T5E5</accession>
<reference evidence="5 6" key="1">
    <citation type="journal article" date="2021" name="ISME Commun">
        <title>Automated analysis of genomic sequences facilitates high-throughput and comprehensive description of bacteria.</title>
        <authorList>
            <person name="Hitch T.C.A."/>
        </authorList>
    </citation>
    <scope>NUCLEOTIDE SEQUENCE [LARGE SCALE GENOMIC DNA]</scope>
    <source>
        <strain evidence="5 6">Sanger_18</strain>
    </source>
</reference>
<dbReference type="Pfam" id="PF14490">
    <property type="entry name" value="HHH_RecD2"/>
    <property type="match status" value="1"/>
</dbReference>
<dbReference type="InterPro" id="IPR055446">
    <property type="entry name" value="RecD2_N_OB"/>
</dbReference>
<name>A0ABT2T5E5_9FIRM</name>
<dbReference type="PANTHER" id="PTHR43788">
    <property type="entry name" value="DNA2/NAM7 HELICASE FAMILY MEMBER"/>
    <property type="match status" value="1"/>
</dbReference>
<dbReference type="InterPro" id="IPR003593">
    <property type="entry name" value="AAA+_ATPase"/>
</dbReference>
<dbReference type="Proteomes" id="UP001652432">
    <property type="component" value="Unassembled WGS sequence"/>
</dbReference>
<dbReference type="Gene3D" id="1.10.150.20">
    <property type="entry name" value="5' to 3' exonuclease, C-terminal subdomain"/>
    <property type="match status" value="1"/>
</dbReference>
<comment type="function">
    <text evidence="3">DNA-dependent ATPase and ATP-dependent 5'-3' DNA helicase. Has no activity on blunt DNA or DNA with 3'-overhangs, requires at least 10 bases of 5'-ssDNA for helicase activity.</text>
</comment>
<comment type="caution">
    <text evidence="5">The sequence shown here is derived from an EMBL/GenBank/DDBJ whole genome shotgun (WGS) entry which is preliminary data.</text>
</comment>
<dbReference type="InterPro" id="IPR027417">
    <property type="entry name" value="P-loop_NTPase"/>
</dbReference>
<dbReference type="RefSeq" id="WP_262575489.1">
    <property type="nucleotide sequence ID" value="NZ_JAOQKJ010000012.1"/>
</dbReference>
<evidence type="ECO:0000256" key="1">
    <source>
        <dbReference type="ARBA" id="ARBA00022741"/>
    </source>
</evidence>
<keyword evidence="3" id="KW-0238">DNA-binding</keyword>
<keyword evidence="6" id="KW-1185">Reference proteome</keyword>
<dbReference type="EMBL" id="JAOQKJ010000012">
    <property type="protein sequence ID" value="MCU6745445.1"/>
    <property type="molecule type" value="Genomic_DNA"/>
</dbReference>
<organism evidence="5 6">
    <name type="scientific">Suilimivivens aceti</name>
    <dbReference type="NCBI Taxonomy" id="2981774"/>
    <lineage>
        <taxon>Bacteria</taxon>
        <taxon>Bacillati</taxon>
        <taxon>Bacillota</taxon>
        <taxon>Clostridia</taxon>
        <taxon>Lachnospirales</taxon>
        <taxon>Lachnospiraceae</taxon>
        <taxon>Suilimivivens</taxon>
    </lineage>
</organism>
<dbReference type="Pfam" id="PF14520">
    <property type="entry name" value="HHH_5"/>
    <property type="match status" value="1"/>
</dbReference>
<keyword evidence="3" id="KW-0347">Helicase</keyword>
<dbReference type="InterPro" id="IPR006345">
    <property type="entry name" value="RecD2"/>
</dbReference>
<dbReference type="Gene3D" id="1.10.10.2220">
    <property type="match status" value="1"/>
</dbReference>
<dbReference type="Pfam" id="PF13538">
    <property type="entry name" value="UvrD_C_2"/>
    <property type="match status" value="1"/>
</dbReference>
<keyword evidence="2 3" id="KW-0067">ATP-binding</keyword>
<evidence type="ECO:0000256" key="3">
    <source>
        <dbReference type="HAMAP-Rule" id="MF_01488"/>
    </source>
</evidence>
<proteinExistence type="inferred from homology"/>
<gene>
    <name evidence="3" type="primary">recD2</name>
    <name evidence="5" type="ORF">OCV77_13280</name>
</gene>
<evidence type="ECO:0000259" key="4">
    <source>
        <dbReference type="SMART" id="SM00382"/>
    </source>
</evidence>
<dbReference type="InterPro" id="IPR029493">
    <property type="entry name" value="RecD2-like_HHH"/>
</dbReference>
<sequence length="748" mass="84289">MDKVHGYVDHIIYQNRENGYGVLSVIEEEEEVICVGFFRNVEAGETLDIQGNYVEHPMYGMQMKAESYRVVPPDDALSMERYLGSGAIKGIGEALAKRIVKAFGKDTFRIIEEEPERLSEIKGISERKASEIADQMIEKRELRQAFVYLQQYGISNTLAVKIYEKYGSAMYGVMKENPYKLAEDISGVGFKIADEIAARLGICPDSDYRIRSGILYALMQAAAEGHTYLPGDLLAERTAGLLGIGKEAIWPGINNLAMDKKLVIKTLKEEKRVYAGAYYYAELKCARMLHDLNISFGDGLTGKEEKRLLGILEQMEEQQGILLDDLQKKAVITSAVNGIMILSGGPGTGKTTTINTIIRLFEAEGMDILLAAPTGRAAKRMTETTGFEARTIHRLLEINGTVEEGRGAEFERNEENPLEADVIIIDEMSMVDIHLFKALLEAVSVGTRLIMVGDVNQLPSVGPGQVLHDLIESDCFPVVILQKIFRQAQESDIVLNAHRINAGERISFDNKSRDFFLLERTEPGVIYKHMIQLIREKLPRYVDADPFDIQVLTPMRKGSLGVEILNGILQKYLNPESPQKKEYQTGERLFREGDKVMQIKNNYQIAWEVRSRYGIPVDKGMGVFNGDMGIVRDISEPAQTMTVEYDEHRLVEYPFSQLDEIELAYAITIHKAQGSEYPAVILPLLTGPRLLLNRNLLYTGVTRARKCVTILGSSRLVQEMIDNARENRRYTSLNDRIREIQCEEMEKD</sequence>
<dbReference type="EC" id="5.6.2.3" evidence="3"/>
<dbReference type="SMART" id="SM00382">
    <property type="entry name" value="AAA"/>
    <property type="match status" value="1"/>
</dbReference>
<dbReference type="HAMAP" id="MF_01488">
    <property type="entry name" value="RecD2"/>
    <property type="match status" value="1"/>
</dbReference>
<feature type="domain" description="AAA+ ATPase" evidence="4">
    <location>
        <begin position="336"/>
        <end position="486"/>
    </location>
</feature>
<dbReference type="SUPFAM" id="SSF52540">
    <property type="entry name" value="P-loop containing nucleoside triphosphate hydrolases"/>
    <property type="match status" value="1"/>
</dbReference>
<dbReference type="Pfam" id="PF23139">
    <property type="entry name" value="OB_YrrC"/>
    <property type="match status" value="1"/>
</dbReference>
<keyword evidence="3" id="KW-0378">Hydrolase</keyword>
<comment type="similarity">
    <text evidence="3">Belongs to the RecD family. RecD2 subfamily.</text>
</comment>
<dbReference type="InterPro" id="IPR027785">
    <property type="entry name" value="UvrD-like_helicase_C"/>
</dbReference>
<feature type="binding site" evidence="3">
    <location>
        <begin position="347"/>
        <end position="351"/>
    </location>
    <ligand>
        <name>ATP</name>
        <dbReference type="ChEBI" id="CHEBI:30616"/>
    </ligand>
</feature>
<dbReference type="Gene3D" id="3.40.50.300">
    <property type="entry name" value="P-loop containing nucleotide triphosphate hydrolases"/>
    <property type="match status" value="2"/>
</dbReference>
<dbReference type="Pfam" id="PF18335">
    <property type="entry name" value="SH3_13"/>
    <property type="match status" value="1"/>
</dbReference>
<keyword evidence="1 3" id="KW-0547">Nucleotide-binding</keyword>
<dbReference type="InterPro" id="IPR050534">
    <property type="entry name" value="Coronavir_polyprotein_1ab"/>
</dbReference>
<keyword evidence="3" id="KW-0413">Isomerase</keyword>
<protein>
    <recommendedName>
        <fullName evidence="3">ATP-dependent RecD2 DNA helicase</fullName>
        <ecNumber evidence="3">5.6.2.3</ecNumber>
    </recommendedName>
    <alternativeName>
        <fullName evidence="3">DNA 5'-3' helicase subunit RecD2</fullName>
    </alternativeName>
</protein>
<evidence type="ECO:0000256" key="2">
    <source>
        <dbReference type="ARBA" id="ARBA00022840"/>
    </source>
</evidence>
<dbReference type="CDD" id="cd17933">
    <property type="entry name" value="DEXSc_RecD-like"/>
    <property type="match status" value="1"/>
</dbReference>
<dbReference type="InterPro" id="IPR010994">
    <property type="entry name" value="RuvA_2-like"/>
</dbReference>
<dbReference type="Pfam" id="PF13245">
    <property type="entry name" value="AAA_19"/>
    <property type="match status" value="1"/>
</dbReference>
<evidence type="ECO:0000313" key="6">
    <source>
        <dbReference type="Proteomes" id="UP001652432"/>
    </source>
</evidence>
<dbReference type="SUPFAM" id="SSF47781">
    <property type="entry name" value="RuvA domain 2-like"/>
    <property type="match status" value="1"/>
</dbReference>
<comment type="catalytic activity">
    <reaction evidence="3">
        <text>ATP + H2O = ADP + phosphate + H(+)</text>
        <dbReference type="Rhea" id="RHEA:13065"/>
        <dbReference type="ChEBI" id="CHEBI:15377"/>
        <dbReference type="ChEBI" id="CHEBI:15378"/>
        <dbReference type="ChEBI" id="CHEBI:30616"/>
        <dbReference type="ChEBI" id="CHEBI:43474"/>
        <dbReference type="ChEBI" id="CHEBI:456216"/>
        <dbReference type="EC" id="5.6.2.3"/>
    </reaction>
</comment>
<dbReference type="CDD" id="cd18809">
    <property type="entry name" value="SF1_C_RecD"/>
    <property type="match status" value="1"/>
</dbReference>
<dbReference type="Gene3D" id="2.30.30.940">
    <property type="match status" value="1"/>
</dbReference>
<dbReference type="InterPro" id="IPR041451">
    <property type="entry name" value="RecD2_SH13"/>
</dbReference>
<dbReference type="PANTHER" id="PTHR43788:SF6">
    <property type="entry name" value="DNA HELICASE B"/>
    <property type="match status" value="1"/>
</dbReference>
<dbReference type="NCBIfam" id="TIGR01448">
    <property type="entry name" value="recD_rel"/>
    <property type="match status" value="1"/>
</dbReference>
<evidence type="ECO:0000313" key="5">
    <source>
        <dbReference type="EMBL" id="MCU6745445.1"/>
    </source>
</evidence>